<dbReference type="GO" id="GO:0000160">
    <property type="term" value="P:phosphorelay signal transduction system"/>
    <property type="evidence" value="ECO:0007669"/>
    <property type="project" value="UniProtKB-KW"/>
</dbReference>
<dbReference type="Pfam" id="PF00072">
    <property type="entry name" value="Response_reg"/>
    <property type="match status" value="1"/>
</dbReference>
<dbReference type="Pfam" id="PF00486">
    <property type="entry name" value="Trans_reg_C"/>
    <property type="match status" value="1"/>
</dbReference>
<evidence type="ECO:0000256" key="4">
    <source>
        <dbReference type="ARBA" id="ARBA00023125"/>
    </source>
</evidence>
<dbReference type="InterPro" id="IPR036388">
    <property type="entry name" value="WH-like_DNA-bd_sf"/>
</dbReference>
<comment type="similarity">
    <text evidence="1">Belongs to the AfsR/DnrI/RedD regulatory family.</text>
</comment>
<dbReference type="InterPro" id="IPR011990">
    <property type="entry name" value="TPR-like_helical_dom_sf"/>
</dbReference>
<evidence type="ECO:0000256" key="6">
    <source>
        <dbReference type="PROSITE-ProRule" id="PRU00169"/>
    </source>
</evidence>
<dbReference type="PANTHER" id="PTHR35807:SF1">
    <property type="entry name" value="TRANSCRIPTIONAL REGULATOR REDD"/>
    <property type="match status" value="1"/>
</dbReference>
<dbReference type="Gene3D" id="3.40.50.2300">
    <property type="match status" value="1"/>
</dbReference>
<keyword evidence="6" id="KW-0597">Phosphoprotein</keyword>
<dbReference type="SMART" id="SM00448">
    <property type="entry name" value="REC"/>
    <property type="match status" value="1"/>
</dbReference>
<dbReference type="SUPFAM" id="SSF46894">
    <property type="entry name" value="C-terminal effector domain of the bipartite response regulators"/>
    <property type="match status" value="1"/>
</dbReference>
<dbReference type="GO" id="GO:0003677">
    <property type="term" value="F:DNA binding"/>
    <property type="evidence" value="ECO:0007669"/>
    <property type="project" value="UniProtKB-KW"/>
</dbReference>
<evidence type="ECO:0000259" key="7">
    <source>
        <dbReference type="PROSITE" id="PS50110"/>
    </source>
</evidence>
<proteinExistence type="inferred from homology"/>
<dbReference type="EMBL" id="RBZM01000004">
    <property type="protein sequence ID" value="RKP55055.1"/>
    <property type="molecule type" value="Genomic_DNA"/>
</dbReference>
<evidence type="ECO:0000256" key="5">
    <source>
        <dbReference type="ARBA" id="ARBA00023163"/>
    </source>
</evidence>
<reference evidence="8 9" key="1">
    <citation type="submission" date="2018-10" db="EMBL/GenBank/DDBJ databases">
        <title>Cohnella sp. M2MS4P-1, whole genome shotgun sequence.</title>
        <authorList>
            <person name="Tuo L."/>
        </authorList>
    </citation>
    <scope>NUCLEOTIDE SEQUENCE [LARGE SCALE GENOMIC DNA]</scope>
    <source>
        <strain evidence="8 9">M2MS4P-1</strain>
    </source>
</reference>
<dbReference type="Proteomes" id="UP000282076">
    <property type="component" value="Unassembled WGS sequence"/>
</dbReference>
<organism evidence="8 9">
    <name type="scientific">Cohnella endophytica</name>
    <dbReference type="NCBI Taxonomy" id="2419778"/>
    <lineage>
        <taxon>Bacteria</taxon>
        <taxon>Bacillati</taxon>
        <taxon>Bacillota</taxon>
        <taxon>Bacilli</taxon>
        <taxon>Bacillales</taxon>
        <taxon>Paenibacillaceae</taxon>
        <taxon>Cohnella</taxon>
    </lineage>
</organism>
<dbReference type="AlphaFoldDB" id="A0A494XWR7"/>
<dbReference type="InterPro" id="IPR011006">
    <property type="entry name" value="CheY-like_superfamily"/>
</dbReference>
<dbReference type="InterPro" id="IPR001789">
    <property type="entry name" value="Sig_transdc_resp-reg_receiver"/>
</dbReference>
<keyword evidence="4" id="KW-0238">DNA-binding</keyword>
<dbReference type="InterPro" id="IPR001867">
    <property type="entry name" value="OmpR/PhoB-type_DNA-bd"/>
</dbReference>
<dbReference type="Gene3D" id="1.25.40.10">
    <property type="entry name" value="Tetratricopeptide repeat domain"/>
    <property type="match status" value="1"/>
</dbReference>
<name>A0A494XWR7_9BACL</name>
<evidence type="ECO:0000313" key="8">
    <source>
        <dbReference type="EMBL" id="RKP55055.1"/>
    </source>
</evidence>
<sequence length="384" mass="43342">MGRKGGARMIRVVAVDDEMPALRRVGKLLEEFEEVRVCGLFDKSSALLEYALTEPEQIDLALLDMEMPTLHGLELARKLRECRPEIQIAFLTAHEEFAKDAFEVEALDYLLKPVMEEDLARTFRRLAKRSGHDVADEYEPERGISVYGFGPFSVTSDSGEQIRFRNSKSKELLAYLHHHRGNPVSKAQIMEDLWYGRDVERTQVNLHSTVYQLRKDLEAFGLSEVIGQSKIAGGSYSLVWSPAFDDVVAYGNEERLFRRTSSLTHALRAVQLYGGGYLVGSGYGWAAPRQAELELSYTGLLEAIVDTYVRQRRYDIALNPMQKWAELLPLSGRLHAKMIALLLLMDREADAKAYCELATELLDGADELADIDYARVSADPKALF</sequence>
<feature type="domain" description="Response regulatory" evidence="7">
    <location>
        <begin position="11"/>
        <end position="127"/>
    </location>
</feature>
<evidence type="ECO:0000313" key="9">
    <source>
        <dbReference type="Proteomes" id="UP000282076"/>
    </source>
</evidence>
<keyword evidence="3" id="KW-0805">Transcription regulation</keyword>
<protein>
    <submittedName>
        <fullName evidence="8">Response regulator</fullName>
    </submittedName>
</protein>
<dbReference type="GO" id="GO:0006355">
    <property type="term" value="P:regulation of DNA-templated transcription"/>
    <property type="evidence" value="ECO:0007669"/>
    <property type="project" value="InterPro"/>
</dbReference>
<accession>A0A494XWR7</accession>
<dbReference type="SMART" id="SM00862">
    <property type="entry name" value="Trans_reg_C"/>
    <property type="match status" value="1"/>
</dbReference>
<dbReference type="SUPFAM" id="SSF48452">
    <property type="entry name" value="TPR-like"/>
    <property type="match status" value="1"/>
</dbReference>
<dbReference type="Gene3D" id="1.10.10.10">
    <property type="entry name" value="Winged helix-like DNA-binding domain superfamily/Winged helix DNA-binding domain"/>
    <property type="match status" value="1"/>
</dbReference>
<dbReference type="InterPro" id="IPR005158">
    <property type="entry name" value="BTAD"/>
</dbReference>
<evidence type="ECO:0000256" key="1">
    <source>
        <dbReference type="ARBA" id="ARBA00005820"/>
    </source>
</evidence>
<keyword evidence="2" id="KW-0902">Two-component regulatory system</keyword>
<dbReference type="InterPro" id="IPR016032">
    <property type="entry name" value="Sig_transdc_resp-reg_C-effctor"/>
</dbReference>
<dbReference type="InterPro" id="IPR051677">
    <property type="entry name" value="AfsR-DnrI-RedD_regulator"/>
</dbReference>
<feature type="modified residue" description="4-aspartylphosphate" evidence="6">
    <location>
        <position position="64"/>
    </location>
</feature>
<dbReference type="PROSITE" id="PS50110">
    <property type="entry name" value="RESPONSE_REGULATORY"/>
    <property type="match status" value="1"/>
</dbReference>
<dbReference type="PANTHER" id="PTHR35807">
    <property type="entry name" value="TRANSCRIPTIONAL REGULATOR REDD-RELATED"/>
    <property type="match status" value="1"/>
</dbReference>
<evidence type="ECO:0000256" key="2">
    <source>
        <dbReference type="ARBA" id="ARBA00023012"/>
    </source>
</evidence>
<evidence type="ECO:0000256" key="3">
    <source>
        <dbReference type="ARBA" id="ARBA00023015"/>
    </source>
</evidence>
<dbReference type="SUPFAM" id="SSF52172">
    <property type="entry name" value="CheY-like"/>
    <property type="match status" value="1"/>
</dbReference>
<comment type="caution">
    <text evidence="8">The sequence shown here is derived from an EMBL/GenBank/DDBJ whole genome shotgun (WGS) entry which is preliminary data.</text>
</comment>
<keyword evidence="5" id="KW-0804">Transcription</keyword>
<dbReference type="Pfam" id="PF03704">
    <property type="entry name" value="BTAD"/>
    <property type="match status" value="1"/>
</dbReference>
<gene>
    <name evidence="8" type="ORF">D7Z26_07445</name>
</gene>
<keyword evidence="9" id="KW-1185">Reference proteome</keyword>